<keyword evidence="1" id="KW-1133">Transmembrane helix</keyword>
<evidence type="ECO:0000313" key="4">
    <source>
        <dbReference type="Proteomes" id="UP001597068"/>
    </source>
</evidence>
<dbReference type="GO" id="GO:0016757">
    <property type="term" value="F:glycosyltransferase activity"/>
    <property type="evidence" value="ECO:0007669"/>
    <property type="project" value="UniProtKB-KW"/>
</dbReference>
<dbReference type="RefSeq" id="WP_386126554.1">
    <property type="nucleotide sequence ID" value="NZ_JBHTIL010000001.1"/>
</dbReference>
<evidence type="ECO:0000313" key="3">
    <source>
        <dbReference type="EMBL" id="MFD0926681.1"/>
    </source>
</evidence>
<keyword evidence="1" id="KW-0812">Transmembrane</keyword>
<feature type="transmembrane region" description="Helical" evidence="1">
    <location>
        <begin position="214"/>
        <end position="236"/>
    </location>
</feature>
<dbReference type="SUPFAM" id="SSF53448">
    <property type="entry name" value="Nucleotide-diphospho-sugar transferases"/>
    <property type="match status" value="1"/>
</dbReference>
<name>A0ABW3GCF7_9NOCA</name>
<evidence type="ECO:0000259" key="2">
    <source>
        <dbReference type="Pfam" id="PF13632"/>
    </source>
</evidence>
<keyword evidence="1" id="KW-0472">Membrane</keyword>
<keyword evidence="3" id="KW-0328">Glycosyltransferase</keyword>
<feature type="domain" description="Glycosyltransferase 2-like" evidence="2">
    <location>
        <begin position="59"/>
        <end position="212"/>
    </location>
</feature>
<keyword evidence="4" id="KW-1185">Reference proteome</keyword>
<protein>
    <submittedName>
        <fullName evidence="3">Glycosyltransferase</fullName>
        <ecNumber evidence="3">2.4.-.-</ecNumber>
    </submittedName>
</protein>
<dbReference type="InterPro" id="IPR001173">
    <property type="entry name" value="Glyco_trans_2-like"/>
</dbReference>
<dbReference type="Pfam" id="PF13632">
    <property type="entry name" value="Glyco_trans_2_3"/>
    <property type="match status" value="1"/>
</dbReference>
<keyword evidence="3" id="KW-0808">Transferase</keyword>
<dbReference type="EMBL" id="JBHTIL010000001">
    <property type="protein sequence ID" value="MFD0926681.1"/>
    <property type="molecule type" value="Genomic_DNA"/>
</dbReference>
<proteinExistence type="predicted"/>
<dbReference type="Proteomes" id="UP001597068">
    <property type="component" value="Unassembled WGS sequence"/>
</dbReference>
<comment type="caution">
    <text evidence="3">The sequence shown here is derived from an EMBL/GenBank/DDBJ whole genome shotgun (WGS) entry which is preliminary data.</text>
</comment>
<gene>
    <name evidence="3" type="ORF">ACFQ04_13135</name>
</gene>
<dbReference type="CDD" id="cd00761">
    <property type="entry name" value="Glyco_tranf_GTA_type"/>
    <property type="match status" value="1"/>
</dbReference>
<evidence type="ECO:0000256" key="1">
    <source>
        <dbReference type="SAM" id="Phobius"/>
    </source>
</evidence>
<dbReference type="Gene3D" id="3.90.550.10">
    <property type="entry name" value="Spore Coat Polysaccharide Biosynthesis Protein SpsA, Chain A"/>
    <property type="match status" value="1"/>
</dbReference>
<dbReference type="InterPro" id="IPR029044">
    <property type="entry name" value="Nucleotide-diphossugar_trans"/>
</dbReference>
<sequence>MWTRSSWSTTTRRIRLSRSPRALADQFPIIRVMHAREQGVIHARSEGFDVATGDVLARVDADTRVHPSWARMVRDFFFSHGNQFAAGSGLCSCHDLPWQQIFRRQQRRISDSVAASLAMGDASAAESMRLFGSNMAIARRAWETVRADRSRSTDVFEDLDLSLTLEAAGYRIGLIPHPDAQISGRRFLSPPAVYLRYCWRDQRTLRRRGHVGRAWRAVGTTVLVQMPFYCVMWIPFRAFDPRTQRMRPRRLLRRGEHRVLPSGD</sequence>
<organism evidence="3 4">
    <name type="scientific">Williamsia deligens</name>
    <dbReference type="NCBI Taxonomy" id="321325"/>
    <lineage>
        <taxon>Bacteria</taxon>
        <taxon>Bacillati</taxon>
        <taxon>Actinomycetota</taxon>
        <taxon>Actinomycetes</taxon>
        <taxon>Mycobacteriales</taxon>
        <taxon>Nocardiaceae</taxon>
        <taxon>Williamsia</taxon>
    </lineage>
</organism>
<accession>A0ABW3GCF7</accession>
<reference evidence="4" key="1">
    <citation type="journal article" date="2019" name="Int. J. Syst. Evol. Microbiol.">
        <title>The Global Catalogue of Microorganisms (GCM) 10K type strain sequencing project: providing services to taxonomists for standard genome sequencing and annotation.</title>
        <authorList>
            <consortium name="The Broad Institute Genomics Platform"/>
            <consortium name="The Broad Institute Genome Sequencing Center for Infectious Disease"/>
            <person name="Wu L."/>
            <person name="Ma J."/>
        </authorList>
    </citation>
    <scope>NUCLEOTIDE SEQUENCE [LARGE SCALE GENOMIC DNA]</scope>
    <source>
        <strain evidence="4">CCUG 50873</strain>
    </source>
</reference>
<dbReference type="EC" id="2.4.-.-" evidence="3"/>